<dbReference type="RefSeq" id="WP_061855449.1">
    <property type="nucleotide sequence ID" value="NZ_BKAQ01000017.1"/>
</dbReference>
<dbReference type="GO" id="GO:0016020">
    <property type="term" value="C:membrane"/>
    <property type="evidence" value="ECO:0007669"/>
    <property type="project" value="UniProtKB-SubCell"/>
</dbReference>
<dbReference type="Pfam" id="PF13564">
    <property type="entry name" value="DoxX_2"/>
    <property type="match status" value="1"/>
</dbReference>
<evidence type="ECO:0000256" key="1">
    <source>
        <dbReference type="ARBA" id="ARBA00004141"/>
    </source>
</evidence>
<dbReference type="KEGG" id="skl:C7J89_12850"/>
<gene>
    <name evidence="7" type="ORF">A0131_11080</name>
    <name evidence="6" type="ORF">SKL01_19920</name>
</gene>
<keyword evidence="3 5" id="KW-1133">Transmembrane helix</keyword>
<evidence type="ECO:0000313" key="6">
    <source>
        <dbReference type="EMBL" id="GEP82814.1"/>
    </source>
</evidence>
<feature type="transmembrane region" description="Helical" evidence="5">
    <location>
        <begin position="6"/>
        <end position="28"/>
    </location>
</feature>
<organism evidence="7 8">
    <name type="scientific">Staphylococcus kloosii</name>
    <dbReference type="NCBI Taxonomy" id="29384"/>
    <lineage>
        <taxon>Bacteria</taxon>
        <taxon>Bacillati</taxon>
        <taxon>Bacillota</taxon>
        <taxon>Bacilli</taxon>
        <taxon>Bacillales</taxon>
        <taxon>Staphylococcaceae</taxon>
        <taxon>Staphylococcus</taxon>
    </lineage>
</organism>
<accession>A0A151A7J4</accession>
<dbReference type="GeneID" id="69906235"/>
<evidence type="ECO:0000256" key="3">
    <source>
        <dbReference type="ARBA" id="ARBA00022989"/>
    </source>
</evidence>
<feature type="transmembrane region" description="Helical" evidence="5">
    <location>
        <begin position="95"/>
        <end position="112"/>
    </location>
</feature>
<protein>
    <recommendedName>
        <fullName evidence="10">DoxX family protein</fullName>
    </recommendedName>
</protein>
<dbReference type="EMBL" id="LUGM01000002">
    <property type="protein sequence ID" value="KYH15307.1"/>
    <property type="molecule type" value="Genomic_DNA"/>
</dbReference>
<dbReference type="InterPro" id="IPR032808">
    <property type="entry name" value="DoxX"/>
</dbReference>
<dbReference type="EMBL" id="BKAQ01000017">
    <property type="protein sequence ID" value="GEP82814.1"/>
    <property type="molecule type" value="Genomic_DNA"/>
</dbReference>
<comment type="subcellular location">
    <subcellularLocation>
        <location evidence="1">Membrane</location>
        <topology evidence="1">Multi-pass membrane protein</topology>
    </subcellularLocation>
</comment>
<evidence type="ECO:0000313" key="8">
    <source>
        <dbReference type="Proteomes" id="UP000075418"/>
    </source>
</evidence>
<keyword evidence="4 5" id="KW-0472">Membrane</keyword>
<evidence type="ECO:0000313" key="9">
    <source>
        <dbReference type="Proteomes" id="UP000321040"/>
    </source>
</evidence>
<proteinExistence type="predicted"/>
<reference evidence="7 8" key="1">
    <citation type="submission" date="2016-02" db="EMBL/GenBank/DDBJ databases">
        <title>Draft genome sequence of hydrocarbon degrading Staphylococcus saprophyticus Strain CNV2, isolated from crude-oil contaminated soil from Noonmati Oil Refinery, Guwahati, Assam, India.</title>
        <authorList>
            <person name="Mukherjee A."/>
            <person name="Chettri B."/>
            <person name="Langpoklakpam J."/>
            <person name="Singh A.K."/>
            <person name="Chattopadhyay D.J."/>
        </authorList>
    </citation>
    <scope>NUCLEOTIDE SEQUENCE [LARGE SCALE GENOMIC DNA]</scope>
    <source>
        <strain evidence="7 8">CNV2</strain>
    </source>
</reference>
<name>A0A151A7J4_9STAP</name>
<sequence length="113" mass="12152">MGVIIIILQVLLGIIFIITGSKIVSGAMNEEFVRMGYPQVFNQITGAIELLGALNMLFGIFNPYLAMGASVVLGCTMLAGALSLIFLAKDPLIKALPATILLLLNVLIFCYYI</sequence>
<dbReference type="AlphaFoldDB" id="A0A151A7J4"/>
<comment type="caution">
    <text evidence="7">The sequence shown here is derived from an EMBL/GenBank/DDBJ whole genome shotgun (WGS) entry which is preliminary data.</text>
</comment>
<evidence type="ECO:0000313" key="7">
    <source>
        <dbReference type="EMBL" id="KYH15307.1"/>
    </source>
</evidence>
<evidence type="ECO:0000256" key="5">
    <source>
        <dbReference type="SAM" id="Phobius"/>
    </source>
</evidence>
<feature type="transmembrane region" description="Helical" evidence="5">
    <location>
        <begin position="40"/>
        <end position="61"/>
    </location>
</feature>
<feature type="transmembrane region" description="Helical" evidence="5">
    <location>
        <begin position="67"/>
        <end position="88"/>
    </location>
</feature>
<evidence type="ECO:0000256" key="4">
    <source>
        <dbReference type="ARBA" id="ARBA00023136"/>
    </source>
</evidence>
<keyword evidence="2 5" id="KW-0812">Transmembrane</keyword>
<dbReference type="Proteomes" id="UP000075418">
    <property type="component" value="Unassembled WGS sequence"/>
</dbReference>
<reference evidence="6 9" key="2">
    <citation type="submission" date="2019-07" db="EMBL/GenBank/DDBJ databases">
        <title>Whole genome shotgun sequence of Staphylococcus kloosii NBRC 109624.</title>
        <authorList>
            <person name="Hosoyama A."/>
            <person name="Uohara A."/>
            <person name="Ohji S."/>
            <person name="Ichikawa N."/>
        </authorList>
    </citation>
    <scope>NUCLEOTIDE SEQUENCE [LARGE SCALE GENOMIC DNA]</scope>
    <source>
        <strain evidence="6 9">NBRC 109624</strain>
    </source>
</reference>
<evidence type="ECO:0000256" key="2">
    <source>
        <dbReference type="ARBA" id="ARBA00022692"/>
    </source>
</evidence>
<dbReference type="Proteomes" id="UP000321040">
    <property type="component" value="Unassembled WGS sequence"/>
</dbReference>
<accession>A0A2T4RBA1</accession>
<dbReference type="OrthoDB" id="2939659at2"/>
<evidence type="ECO:0008006" key="10">
    <source>
        <dbReference type="Google" id="ProtNLM"/>
    </source>
</evidence>
<keyword evidence="9" id="KW-1185">Reference proteome</keyword>